<dbReference type="PROSITE" id="PS50059">
    <property type="entry name" value="FKBP_PPIASE"/>
    <property type="match status" value="1"/>
</dbReference>
<sequence precursor="true">MRNIRIMIASVTVIGMMAATSCNTTKTVVAPPVPQEPVMVSELDTVSYALGVNIGTSLKENLKTFPDGPVNMEVFTDVLVKALKGDTTLMMNPENAQNRIQKYVMAVQQRETEALKAEGEKFLSENKTKEGVVTTESGLQYKVLTEGSGAKPTEADQVKVHYTGKLLDGTVFDSSVQRGEPATFGVTQVIRGWQEVLQLMPVGAKYQVWIPSGLAYGASGAGQMIKPHATLEFEVELLEIIQPDHTEGTEK</sequence>
<dbReference type="GO" id="GO:0003755">
    <property type="term" value="F:peptidyl-prolyl cis-trans isomerase activity"/>
    <property type="evidence" value="ECO:0007669"/>
    <property type="project" value="UniProtKB-UniRule"/>
</dbReference>
<accession>A0A1D3UU45</accession>
<name>A0A1D3UU45_TANFO</name>
<keyword evidence="4 6" id="KW-0697">Rotamase</keyword>
<gene>
    <name evidence="10" type="primary">fklB_3</name>
    <name evidence="10" type="ORF">TFUB20_02145</name>
</gene>
<feature type="signal peptide" evidence="8">
    <location>
        <begin position="1"/>
        <end position="18"/>
    </location>
</feature>
<evidence type="ECO:0000256" key="5">
    <source>
        <dbReference type="ARBA" id="ARBA00023235"/>
    </source>
</evidence>
<dbReference type="EC" id="5.2.1.8" evidence="7"/>
<dbReference type="InterPro" id="IPR046357">
    <property type="entry name" value="PPIase_dom_sf"/>
</dbReference>
<proteinExistence type="inferred from homology"/>
<evidence type="ECO:0000256" key="6">
    <source>
        <dbReference type="PROSITE-ProRule" id="PRU00277"/>
    </source>
</evidence>
<reference evidence="10 11" key="1">
    <citation type="submission" date="2016-09" db="EMBL/GenBank/DDBJ databases">
        <authorList>
            <person name="Capua I."/>
            <person name="De Benedictis P."/>
            <person name="Joannis T."/>
            <person name="Lombin L.H."/>
            <person name="Cattoli G."/>
        </authorList>
    </citation>
    <scope>NUCLEOTIDE SEQUENCE [LARGE SCALE GENOMIC DNA]</scope>
    <source>
        <strain evidence="10 11">UB20</strain>
    </source>
</reference>
<dbReference type="SUPFAM" id="SSF54534">
    <property type="entry name" value="FKBP-like"/>
    <property type="match status" value="1"/>
</dbReference>
<dbReference type="Gene3D" id="1.10.287.460">
    <property type="entry name" value="Peptidyl-prolyl cis-trans isomerase, FKBP-type, N-terminal domain"/>
    <property type="match status" value="1"/>
</dbReference>
<dbReference type="InterPro" id="IPR000774">
    <property type="entry name" value="PPIase_FKBP_N"/>
</dbReference>
<dbReference type="GO" id="GO:0006457">
    <property type="term" value="P:protein folding"/>
    <property type="evidence" value="ECO:0007669"/>
    <property type="project" value="InterPro"/>
</dbReference>
<evidence type="ECO:0000256" key="1">
    <source>
        <dbReference type="ARBA" id="ARBA00000971"/>
    </source>
</evidence>
<dbReference type="EMBL" id="FMMM01000070">
    <property type="protein sequence ID" value="SCQ23677.1"/>
    <property type="molecule type" value="Genomic_DNA"/>
</dbReference>
<dbReference type="PANTHER" id="PTHR43811">
    <property type="entry name" value="FKBP-TYPE PEPTIDYL-PROLYL CIS-TRANS ISOMERASE FKPA"/>
    <property type="match status" value="1"/>
</dbReference>
<dbReference type="RefSeq" id="WP_081328258.1">
    <property type="nucleotide sequence ID" value="NZ_FMMM01000070.1"/>
</dbReference>
<dbReference type="FunFam" id="3.10.50.40:FF:000045">
    <property type="entry name" value="Peptidyl-prolyl cis-trans isomerase"/>
    <property type="match status" value="1"/>
</dbReference>
<evidence type="ECO:0000313" key="11">
    <source>
        <dbReference type="Proteomes" id="UP000182057"/>
    </source>
</evidence>
<dbReference type="PANTHER" id="PTHR43811:SF19">
    <property type="entry name" value="39 KDA FK506-BINDING NUCLEAR PROTEIN"/>
    <property type="match status" value="1"/>
</dbReference>
<dbReference type="AlphaFoldDB" id="A0A1D3UU45"/>
<evidence type="ECO:0000259" key="9">
    <source>
        <dbReference type="PROSITE" id="PS50059"/>
    </source>
</evidence>
<evidence type="ECO:0000256" key="7">
    <source>
        <dbReference type="RuleBase" id="RU003915"/>
    </source>
</evidence>
<feature type="domain" description="PPIase FKBP-type" evidence="9">
    <location>
        <begin position="155"/>
        <end position="241"/>
    </location>
</feature>
<dbReference type="OrthoDB" id="9814548at2"/>
<evidence type="ECO:0000313" key="10">
    <source>
        <dbReference type="EMBL" id="SCQ23677.1"/>
    </source>
</evidence>
<keyword evidence="3 8" id="KW-0732">Signal</keyword>
<evidence type="ECO:0000256" key="3">
    <source>
        <dbReference type="ARBA" id="ARBA00022729"/>
    </source>
</evidence>
<evidence type="ECO:0000256" key="4">
    <source>
        <dbReference type="ARBA" id="ARBA00023110"/>
    </source>
</evidence>
<protein>
    <recommendedName>
        <fullName evidence="7">Peptidyl-prolyl cis-trans isomerase</fullName>
        <ecNumber evidence="7">5.2.1.8</ecNumber>
    </recommendedName>
</protein>
<comment type="similarity">
    <text evidence="2 7">Belongs to the FKBP-type PPIase family.</text>
</comment>
<dbReference type="InterPro" id="IPR036944">
    <property type="entry name" value="PPIase_FKBP_N_sf"/>
</dbReference>
<dbReference type="Proteomes" id="UP000182057">
    <property type="component" value="Unassembled WGS sequence"/>
</dbReference>
<dbReference type="InterPro" id="IPR001179">
    <property type="entry name" value="PPIase_FKBP_dom"/>
</dbReference>
<comment type="catalytic activity">
    <reaction evidence="1 6 7">
        <text>[protein]-peptidylproline (omega=180) = [protein]-peptidylproline (omega=0)</text>
        <dbReference type="Rhea" id="RHEA:16237"/>
        <dbReference type="Rhea" id="RHEA-COMP:10747"/>
        <dbReference type="Rhea" id="RHEA-COMP:10748"/>
        <dbReference type="ChEBI" id="CHEBI:83833"/>
        <dbReference type="ChEBI" id="CHEBI:83834"/>
        <dbReference type="EC" id="5.2.1.8"/>
    </reaction>
</comment>
<dbReference type="Pfam" id="PF00254">
    <property type="entry name" value="FKBP_C"/>
    <property type="match status" value="1"/>
</dbReference>
<dbReference type="PROSITE" id="PS51257">
    <property type="entry name" value="PROKAR_LIPOPROTEIN"/>
    <property type="match status" value="1"/>
</dbReference>
<dbReference type="Pfam" id="PF01346">
    <property type="entry name" value="FKBP_N"/>
    <property type="match status" value="1"/>
</dbReference>
<evidence type="ECO:0000256" key="8">
    <source>
        <dbReference type="SAM" id="SignalP"/>
    </source>
</evidence>
<dbReference type="Gene3D" id="3.10.50.40">
    <property type="match status" value="1"/>
</dbReference>
<keyword evidence="5 6" id="KW-0413">Isomerase</keyword>
<feature type="chain" id="PRO_5008922730" description="Peptidyl-prolyl cis-trans isomerase" evidence="8">
    <location>
        <begin position="19"/>
        <end position="251"/>
    </location>
</feature>
<evidence type="ECO:0000256" key="2">
    <source>
        <dbReference type="ARBA" id="ARBA00006577"/>
    </source>
</evidence>
<organism evidence="10 11">
    <name type="scientific">Tannerella forsythia</name>
    <name type="common">Bacteroides forsythus</name>
    <dbReference type="NCBI Taxonomy" id="28112"/>
    <lineage>
        <taxon>Bacteria</taxon>
        <taxon>Pseudomonadati</taxon>
        <taxon>Bacteroidota</taxon>
        <taxon>Bacteroidia</taxon>
        <taxon>Bacteroidales</taxon>
        <taxon>Tannerellaceae</taxon>
        <taxon>Tannerella</taxon>
    </lineage>
</organism>